<evidence type="ECO:0000256" key="2">
    <source>
        <dbReference type="SAM" id="Phobius"/>
    </source>
</evidence>
<accession>A0A0B1ZAS2</accession>
<comment type="caution">
    <text evidence="4">The sequence shown here is derived from an EMBL/GenBank/DDBJ whole genome shotgun (WGS) entry which is preliminary data.</text>
</comment>
<dbReference type="Proteomes" id="UP000030949">
    <property type="component" value="Unassembled WGS sequence"/>
</dbReference>
<protein>
    <submittedName>
        <fullName evidence="4">AMP-dependent synthetase</fullName>
    </submittedName>
</protein>
<dbReference type="InterPro" id="IPR045851">
    <property type="entry name" value="AMP-bd_C_sf"/>
</dbReference>
<gene>
    <name evidence="4" type="ORF">JZ00_01100</name>
</gene>
<name>A0A0B1ZAS2_9PSED</name>
<dbReference type="Pfam" id="PF00501">
    <property type="entry name" value="AMP-binding"/>
    <property type="match status" value="1"/>
</dbReference>
<dbReference type="OrthoDB" id="9803968at2"/>
<dbReference type="PANTHER" id="PTHR43352:SF1">
    <property type="entry name" value="ANTHRANILATE--COA LIGASE"/>
    <property type="match status" value="1"/>
</dbReference>
<keyword evidence="2" id="KW-0812">Transmembrane</keyword>
<evidence type="ECO:0000256" key="1">
    <source>
        <dbReference type="ARBA" id="ARBA00022598"/>
    </source>
</evidence>
<dbReference type="Gene3D" id="3.40.50.12780">
    <property type="entry name" value="N-terminal domain of ligase-like"/>
    <property type="match status" value="1"/>
</dbReference>
<dbReference type="GO" id="GO:0016878">
    <property type="term" value="F:acid-thiol ligase activity"/>
    <property type="evidence" value="ECO:0007669"/>
    <property type="project" value="TreeGrafter"/>
</dbReference>
<dbReference type="GO" id="GO:0044550">
    <property type="term" value="P:secondary metabolite biosynthetic process"/>
    <property type="evidence" value="ECO:0007669"/>
    <property type="project" value="TreeGrafter"/>
</dbReference>
<proteinExistence type="predicted"/>
<evidence type="ECO:0000313" key="4">
    <source>
        <dbReference type="EMBL" id="KHK66458.1"/>
    </source>
</evidence>
<keyword evidence="2" id="KW-0472">Membrane</keyword>
<organism evidence="4 5">
    <name type="scientific">Pseudomonas frederiksbergensis</name>
    <dbReference type="NCBI Taxonomy" id="104087"/>
    <lineage>
        <taxon>Bacteria</taxon>
        <taxon>Pseudomonadati</taxon>
        <taxon>Pseudomonadota</taxon>
        <taxon>Gammaproteobacteria</taxon>
        <taxon>Pseudomonadales</taxon>
        <taxon>Pseudomonadaceae</taxon>
        <taxon>Pseudomonas</taxon>
    </lineage>
</organism>
<evidence type="ECO:0000259" key="3">
    <source>
        <dbReference type="Pfam" id="PF00501"/>
    </source>
</evidence>
<feature type="domain" description="AMP-dependent synthetase/ligase" evidence="3">
    <location>
        <begin position="18"/>
        <end position="378"/>
    </location>
</feature>
<reference evidence="5" key="1">
    <citation type="submission" date="2015-03" db="EMBL/GenBank/DDBJ databases">
        <title>Pseudomonas frederiksbergensis hydrocarbon degrader.</title>
        <authorList>
            <person name="Brown L.M."/>
            <person name="Ruiz O.N."/>
            <person name="Mueller S."/>
            <person name="Gunasekera T.S."/>
        </authorList>
    </citation>
    <scope>NUCLEOTIDE SEQUENCE [LARGE SCALE GENOMIC DNA]</scope>
    <source>
        <strain evidence="5">SI8</strain>
    </source>
</reference>
<sequence length="501" mass="54847">MKSLTCKQGFLHRFVDFSESHPDNVAIRNLDADETVTYRALRIRAEECNGLLDGLGISPGVKVALVLPNGVDFIAYYLAIIGRGAIPVILNHKLTAFELSNVLRIAQPVLIVTTDTLCEQQLETLQPFRSLILSTGDEPSAPLPKNAVIASGLPRQALPLSLPEDDAIVSVQFTYRGVGKPLAVTHRYLDLTQSSDGLHEQFHPQGIGSVHLVTLPLYAIFGLSVMMVFPLSIGATLLMTNTLLNRDLAQVLSEHQVTFACLVPDVIRYFNARLVKRKGALLPLHPRLMIYSGGSHLPADEAEKLGKLLGCATVLQGYGLTESMPVIVQSSVGAVHRGAMGQPISGVELRVVDAHGRDVAAGAIGELWIRGPMVTPGYEDEPQLNAYSFLDGWFHTGDLVWRDDEGHVFFYCQRLRISKIKAQMVDLAEIESIALQHPDAVRAKAYIVPDQKEVNVLHLSVEGNGGLSQNDVSTLLARYLSGFKLPKFIEIVPLKEEIHAR</sequence>
<feature type="transmembrane region" description="Helical" evidence="2">
    <location>
        <begin position="215"/>
        <end position="238"/>
    </location>
</feature>
<dbReference type="Gene3D" id="3.30.300.30">
    <property type="match status" value="1"/>
</dbReference>
<dbReference type="EMBL" id="JQGJ01000001">
    <property type="protein sequence ID" value="KHK66458.1"/>
    <property type="molecule type" value="Genomic_DNA"/>
</dbReference>
<dbReference type="AlphaFoldDB" id="A0A0B1ZAS2"/>
<dbReference type="RefSeq" id="WP_039588519.1">
    <property type="nucleotide sequence ID" value="NZ_JQGJ02000002.1"/>
</dbReference>
<dbReference type="InterPro" id="IPR000873">
    <property type="entry name" value="AMP-dep_synth/lig_dom"/>
</dbReference>
<evidence type="ECO:0000313" key="5">
    <source>
        <dbReference type="Proteomes" id="UP000030949"/>
    </source>
</evidence>
<keyword evidence="1" id="KW-0436">Ligase</keyword>
<keyword evidence="2" id="KW-1133">Transmembrane helix</keyword>
<dbReference type="PANTHER" id="PTHR43352">
    <property type="entry name" value="ACETYL-COA SYNTHETASE"/>
    <property type="match status" value="1"/>
</dbReference>
<dbReference type="InterPro" id="IPR042099">
    <property type="entry name" value="ANL_N_sf"/>
</dbReference>
<dbReference type="SUPFAM" id="SSF56801">
    <property type="entry name" value="Acetyl-CoA synthetase-like"/>
    <property type="match status" value="1"/>
</dbReference>